<dbReference type="PANTHER" id="PTHR33703:SF13">
    <property type="entry name" value="OS03G0299600 PROTEIN"/>
    <property type="match status" value="1"/>
</dbReference>
<organism evidence="1 2">
    <name type="scientific">Eragrostis curvula</name>
    <name type="common">weeping love grass</name>
    <dbReference type="NCBI Taxonomy" id="38414"/>
    <lineage>
        <taxon>Eukaryota</taxon>
        <taxon>Viridiplantae</taxon>
        <taxon>Streptophyta</taxon>
        <taxon>Embryophyta</taxon>
        <taxon>Tracheophyta</taxon>
        <taxon>Spermatophyta</taxon>
        <taxon>Magnoliopsida</taxon>
        <taxon>Liliopsida</taxon>
        <taxon>Poales</taxon>
        <taxon>Poaceae</taxon>
        <taxon>PACMAD clade</taxon>
        <taxon>Chloridoideae</taxon>
        <taxon>Eragrostideae</taxon>
        <taxon>Eragrostidinae</taxon>
        <taxon>Eragrostis</taxon>
    </lineage>
</organism>
<dbReference type="Gene3D" id="3.10.450.50">
    <property type="match status" value="1"/>
</dbReference>
<dbReference type="Proteomes" id="UP000324897">
    <property type="component" value="Chromosome 5"/>
</dbReference>
<protein>
    <recommendedName>
        <fullName evidence="3">Wound-induced protein 1</fullName>
    </recommendedName>
</protein>
<dbReference type="OrthoDB" id="667779at2759"/>
<proteinExistence type="predicted"/>
<gene>
    <name evidence="1" type="ORF">EJB05_06975</name>
</gene>
<dbReference type="EMBL" id="RWGY01000004">
    <property type="protein sequence ID" value="TVU47376.1"/>
    <property type="molecule type" value="Genomic_DNA"/>
</dbReference>
<dbReference type="AlphaFoldDB" id="A0A5J9WHG5"/>
<dbReference type="Pfam" id="PF07107">
    <property type="entry name" value="WI12"/>
    <property type="match status" value="1"/>
</dbReference>
<accession>A0A5J9WHG5</accession>
<dbReference type="SUPFAM" id="SSF54427">
    <property type="entry name" value="NTF2-like"/>
    <property type="match status" value="1"/>
</dbReference>
<evidence type="ECO:0000313" key="2">
    <source>
        <dbReference type="Proteomes" id="UP000324897"/>
    </source>
</evidence>
<evidence type="ECO:0008006" key="3">
    <source>
        <dbReference type="Google" id="ProtNLM"/>
    </source>
</evidence>
<name>A0A5J9WHG5_9POAL</name>
<reference evidence="1 2" key="1">
    <citation type="journal article" date="2019" name="Sci. Rep.">
        <title>A high-quality genome of Eragrostis curvula grass provides insights into Poaceae evolution and supports new strategies to enhance forage quality.</title>
        <authorList>
            <person name="Carballo J."/>
            <person name="Santos B.A.C.M."/>
            <person name="Zappacosta D."/>
            <person name="Garbus I."/>
            <person name="Selva J.P."/>
            <person name="Gallo C.A."/>
            <person name="Diaz A."/>
            <person name="Albertini E."/>
            <person name="Caccamo M."/>
            <person name="Echenique V."/>
        </authorList>
    </citation>
    <scope>NUCLEOTIDE SEQUENCE [LARGE SCALE GENOMIC DNA]</scope>
    <source>
        <strain evidence="2">cv. Victoria</strain>
        <tissue evidence="1">Leaf</tissue>
    </source>
</reference>
<dbReference type="InterPro" id="IPR032710">
    <property type="entry name" value="NTF2-like_dom_sf"/>
</dbReference>
<feature type="non-terminal residue" evidence="1">
    <location>
        <position position="1"/>
    </location>
</feature>
<dbReference type="PANTHER" id="PTHR33703">
    <property type="entry name" value="OS07G0691300 PROTEIN"/>
    <property type="match status" value="1"/>
</dbReference>
<evidence type="ECO:0000313" key="1">
    <source>
        <dbReference type="EMBL" id="TVU47376.1"/>
    </source>
</evidence>
<sequence>MFILQLTAVTSRDSPCTFHAKPATVSEYGRRCVNESNYALYLLRSDSNGERPKPTGTEIHSALANHWDLTANLAPQRLPSALSSLFVPPPPLAVSPSACPQLELANHHFQGAAAAAAELAFPGGTGETEEQRNRFLVLRLYEALNAGDAWRAQELLAPDLEWWFHGPPARQHMMRLLTGAEAGGFAFFPRSVDAFGSTVIAEGADDARQLYWVHAWTVGDDGVITQLREYFNTDLTVTLLSAAAATTTTTTANAIATTTSSSGPISLWQSRLAERAHKSLPGLVLAI</sequence>
<dbReference type="InterPro" id="IPR009798">
    <property type="entry name" value="Wun1-like"/>
</dbReference>
<comment type="caution">
    <text evidence="1">The sequence shown here is derived from an EMBL/GenBank/DDBJ whole genome shotgun (WGS) entry which is preliminary data.</text>
</comment>
<dbReference type="Gramene" id="TVU47376">
    <property type="protein sequence ID" value="TVU47376"/>
    <property type="gene ID" value="EJB05_06975"/>
</dbReference>
<keyword evidence="2" id="KW-1185">Reference proteome</keyword>